<dbReference type="PRINTS" id="PR00702">
    <property type="entry name" value="ACRIFLAVINRP"/>
</dbReference>
<organism evidence="2 3">
    <name type="scientific">Candidatus Omnitrophus magneticus</name>
    <dbReference type="NCBI Taxonomy" id="1609969"/>
    <lineage>
        <taxon>Bacteria</taxon>
        <taxon>Pseudomonadati</taxon>
        <taxon>Candidatus Omnitrophota</taxon>
        <taxon>Candidatus Omnitrophus</taxon>
    </lineage>
</organism>
<dbReference type="GO" id="GO:0005886">
    <property type="term" value="C:plasma membrane"/>
    <property type="evidence" value="ECO:0007669"/>
    <property type="project" value="TreeGrafter"/>
</dbReference>
<feature type="transmembrane region" description="Helical" evidence="1">
    <location>
        <begin position="486"/>
        <end position="506"/>
    </location>
</feature>
<dbReference type="InterPro" id="IPR001036">
    <property type="entry name" value="Acrflvin-R"/>
</dbReference>
<feature type="transmembrane region" description="Helical" evidence="1">
    <location>
        <begin position="986"/>
        <end position="1004"/>
    </location>
</feature>
<dbReference type="Gene3D" id="3.30.70.1440">
    <property type="entry name" value="Multidrug efflux transporter AcrB pore domain"/>
    <property type="match status" value="1"/>
</dbReference>
<feature type="transmembrane region" description="Helical" evidence="1">
    <location>
        <begin position="550"/>
        <end position="568"/>
    </location>
</feature>
<gene>
    <name evidence="2" type="ORF">OMAG_000277</name>
</gene>
<protein>
    <submittedName>
        <fullName evidence="2">Multidrug transporter AcrB</fullName>
    </submittedName>
</protein>
<dbReference type="SUPFAM" id="SSF82693">
    <property type="entry name" value="Multidrug efflux transporter AcrB pore domain, PN1, PN2, PC1 and PC2 subdomains"/>
    <property type="match status" value="3"/>
</dbReference>
<dbReference type="SUPFAM" id="SSF82714">
    <property type="entry name" value="Multidrug efflux transporter AcrB TolC docking domain, DN and DC subdomains"/>
    <property type="match status" value="2"/>
</dbReference>
<dbReference type="PANTHER" id="PTHR32063:SF0">
    <property type="entry name" value="SWARMING MOTILITY PROTEIN SWRC"/>
    <property type="match status" value="1"/>
</dbReference>
<dbReference type="SUPFAM" id="SSF82866">
    <property type="entry name" value="Multidrug efflux transporter AcrB transmembrane domain"/>
    <property type="match status" value="2"/>
</dbReference>
<dbReference type="Gene3D" id="3.30.70.1320">
    <property type="entry name" value="Multidrug efflux transporter AcrB pore domain like"/>
    <property type="match status" value="1"/>
</dbReference>
<evidence type="ECO:0000256" key="1">
    <source>
        <dbReference type="SAM" id="Phobius"/>
    </source>
</evidence>
<feature type="transmembrane region" description="Helical" evidence="1">
    <location>
        <begin position="12"/>
        <end position="30"/>
    </location>
</feature>
<dbReference type="Pfam" id="PF00873">
    <property type="entry name" value="ACR_tran"/>
    <property type="match status" value="1"/>
</dbReference>
<dbReference type="InterPro" id="IPR027463">
    <property type="entry name" value="AcrB_DN_DC_subdom"/>
</dbReference>
<evidence type="ECO:0000313" key="3">
    <source>
        <dbReference type="Proteomes" id="UP000033428"/>
    </source>
</evidence>
<keyword evidence="1" id="KW-0812">Transmembrane</keyword>
<keyword evidence="1" id="KW-1133">Transmembrane helix</keyword>
<evidence type="ECO:0000313" key="2">
    <source>
        <dbReference type="EMBL" id="KJJ85855.1"/>
    </source>
</evidence>
<sequence>MGLPNFSVKKPVTTIMIFVGVLLFGAISLMKLPQELFPPIKYPQLTVFTLYANAAPEEIETLITKPIEEAVGTVSGLRSVRSVSREGVSLVFAEFSWEQNMDFASLWLREKIDLVKARLPRDCSEPLVVPFDPFEMPVMRISVTGERSPVALRKIAVDIIKEELEKIDGVASASVEGGLEREILVKVNQNKLEAYDVPILDVSDAIKDSNLNYPAGTIKESFYEYLIRTLGEFESFEEIQDVTVKVNSHDTSNEDNLPFDDKLKARNISASRTIISVKDVAEVVDTYKERSSYSRYNSQENITISLQKQAQVNTIQLISNVKTALPIIQKRLPQDVQMKVIYDQSKFIRSAINGVKDAAWQGGIITFLVLLFFLRDFKASFIVNLTIPISIIVVFTFMYFGGLSINMMSLGGLALGVGMLVDGAIVVIENIFRHRELGESQEEAAIKGTEEVSGAVIASVLTTIVVFLPMIFVIGVTGQLFKQLSFTITFSLLASLWVAFTLIPLLSCKLGSGQKTTKSNPSFTGGHIWIKLLDKHESLIKFFLHSRWKGLGIVSIIFVISIFLLLSIERELMPKTDEGEFIIKADLPVGTRVDETNRLALIIEESLREEPVIENISTVVGSTAGTSAKDVIKSMGAHQTQMIVTLQPKRKEKTVDVVRMFEEKFKNEKYNPAKIEIVMAQTTMAGAFGSSGKPIAIEVKGDNLDVMEDLARKTADNLKKIKGVSSVETDIPERSPEIRINIDKDKASLYNISVVDLARVAQMILRGYISSEFKEKGKEIDIRVVLREEDRDKYDKLYYLRINSPARGMIPLGSLVTFNKGMGPSEVRRVSQERTIAVTANIAGRKNSEVMADIDNMLNNIKIPQGYRVKLTGESEEMKKSFNSLQFALILSIVLVYMIMAAEFESITQPIIILITLPLSLIGVALALFISHTSLNIISLLGVIILGGIVVDNGIVLIDYINLLLSRGKEIKEAVIEASRARLRPILMTALTTALGLIPMAFSVGEGAELQRPMAISVMGGLLVATVLTLFVLPSIFLLEHEFRNKLKKKFTKELREGTVAK</sequence>
<dbReference type="PANTHER" id="PTHR32063">
    <property type="match status" value="1"/>
</dbReference>
<reference evidence="2 3" key="1">
    <citation type="submission" date="2015-02" db="EMBL/GenBank/DDBJ databases">
        <title>Single-cell genomics of uncultivated deep-branching MTB reveals a conserved set of magnetosome genes.</title>
        <authorList>
            <person name="Kolinko S."/>
            <person name="Richter M."/>
            <person name="Glockner F.O."/>
            <person name="Brachmann A."/>
            <person name="Schuler D."/>
        </authorList>
    </citation>
    <scope>NUCLEOTIDE SEQUENCE [LARGE SCALE GENOMIC DNA]</scope>
    <source>
        <strain evidence="2">SKK-01</strain>
    </source>
</reference>
<feature type="transmembrane region" description="Helical" evidence="1">
    <location>
        <begin position="412"/>
        <end position="432"/>
    </location>
</feature>
<feature type="transmembrane region" description="Helical" evidence="1">
    <location>
        <begin position="937"/>
        <end position="965"/>
    </location>
</feature>
<feature type="transmembrane region" description="Helical" evidence="1">
    <location>
        <begin position="885"/>
        <end position="904"/>
    </location>
</feature>
<feature type="transmembrane region" description="Helical" evidence="1">
    <location>
        <begin position="358"/>
        <end position="374"/>
    </location>
</feature>
<dbReference type="Proteomes" id="UP000033428">
    <property type="component" value="Unassembled WGS sequence"/>
</dbReference>
<dbReference type="Gene3D" id="3.30.70.1430">
    <property type="entry name" value="Multidrug efflux transporter AcrB pore domain"/>
    <property type="match status" value="2"/>
</dbReference>
<accession>A0A0F0CWN2</accession>
<feature type="transmembrane region" description="Helical" evidence="1">
    <location>
        <begin position="911"/>
        <end position="931"/>
    </location>
</feature>
<proteinExistence type="predicted"/>
<feature type="transmembrane region" description="Helical" evidence="1">
    <location>
        <begin position="1016"/>
        <end position="1039"/>
    </location>
</feature>
<comment type="caution">
    <text evidence="2">The sequence shown here is derived from an EMBL/GenBank/DDBJ whole genome shotgun (WGS) entry which is preliminary data.</text>
</comment>
<dbReference type="Gene3D" id="3.30.2090.10">
    <property type="entry name" value="Multidrug efflux transporter AcrB TolC docking domain, DN and DC subdomains"/>
    <property type="match status" value="2"/>
</dbReference>
<name>A0A0F0CWN2_9BACT</name>
<feature type="transmembrane region" description="Helical" evidence="1">
    <location>
        <begin position="381"/>
        <end position="400"/>
    </location>
</feature>
<dbReference type="GO" id="GO:0042910">
    <property type="term" value="F:xenobiotic transmembrane transporter activity"/>
    <property type="evidence" value="ECO:0007669"/>
    <property type="project" value="TreeGrafter"/>
</dbReference>
<feature type="transmembrane region" description="Helical" evidence="1">
    <location>
        <begin position="452"/>
        <end position="474"/>
    </location>
</feature>
<keyword evidence="3" id="KW-1185">Reference proteome</keyword>
<dbReference type="PATRIC" id="fig|1609969.3.peg.313"/>
<dbReference type="EMBL" id="JYNY01000059">
    <property type="protein sequence ID" value="KJJ85855.1"/>
    <property type="molecule type" value="Genomic_DNA"/>
</dbReference>
<dbReference type="AlphaFoldDB" id="A0A0F0CWN2"/>
<keyword evidence="1" id="KW-0472">Membrane</keyword>
<dbReference type="Gene3D" id="1.20.1640.10">
    <property type="entry name" value="Multidrug efflux transporter AcrB transmembrane domain"/>
    <property type="match status" value="2"/>
</dbReference>